<gene>
    <name evidence="2" type="ORF">CDD81_7770</name>
</gene>
<comment type="caution">
    <text evidence="2">The sequence shown here is derived from an EMBL/GenBank/DDBJ whole genome shotgun (WGS) entry which is preliminary data.</text>
</comment>
<protein>
    <submittedName>
        <fullName evidence="2">Uncharacterized protein</fullName>
    </submittedName>
</protein>
<dbReference type="AlphaFoldDB" id="A0A2C5Y2L2"/>
<evidence type="ECO:0000313" key="3">
    <source>
        <dbReference type="Proteomes" id="UP000226192"/>
    </source>
</evidence>
<proteinExistence type="predicted"/>
<feature type="region of interest" description="Disordered" evidence="1">
    <location>
        <begin position="116"/>
        <end position="138"/>
    </location>
</feature>
<reference evidence="2 3" key="1">
    <citation type="submission" date="2017-06" db="EMBL/GenBank/DDBJ databases">
        <title>Ant-infecting Ophiocordyceps genomes reveal a high diversity of potential behavioral manipulation genes and a possible major role for enterotoxins.</title>
        <authorList>
            <person name="De Bekker C."/>
            <person name="Evans H.C."/>
            <person name="Brachmann A."/>
            <person name="Hughes D.P."/>
        </authorList>
    </citation>
    <scope>NUCLEOTIDE SEQUENCE [LARGE SCALE GENOMIC DNA]</scope>
    <source>
        <strain evidence="2 3">Map64</strain>
    </source>
</reference>
<keyword evidence="3" id="KW-1185">Reference proteome</keyword>
<organism evidence="2 3">
    <name type="scientific">Ophiocordyceps australis</name>
    <dbReference type="NCBI Taxonomy" id="1399860"/>
    <lineage>
        <taxon>Eukaryota</taxon>
        <taxon>Fungi</taxon>
        <taxon>Dikarya</taxon>
        <taxon>Ascomycota</taxon>
        <taxon>Pezizomycotina</taxon>
        <taxon>Sordariomycetes</taxon>
        <taxon>Hypocreomycetidae</taxon>
        <taxon>Hypocreales</taxon>
        <taxon>Ophiocordycipitaceae</taxon>
        <taxon>Ophiocordyceps</taxon>
    </lineage>
</organism>
<name>A0A2C5Y2L2_9HYPO</name>
<dbReference type="Proteomes" id="UP000226192">
    <property type="component" value="Unassembled WGS sequence"/>
</dbReference>
<dbReference type="EMBL" id="NJET01000088">
    <property type="protein sequence ID" value="PHH61906.1"/>
    <property type="molecule type" value="Genomic_DNA"/>
</dbReference>
<evidence type="ECO:0000256" key="1">
    <source>
        <dbReference type="SAM" id="MobiDB-lite"/>
    </source>
</evidence>
<sequence length="138" mass="14525">MQALGGSRQLPALPAKRHAAEGERALLSALLCSALLCSAAHKGYLGRLIASSGSLPVSPSLPRHLLFLLVSPSHPPPSDPSQAPILTQATSLSRPSLMLMDAQSALVRRPACPADVPQYSASDHDTQQTSKRQTRGCL</sequence>
<accession>A0A2C5Y2L2</accession>
<evidence type="ECO:0000313" key="2">
    <source>
        <dbReference type="EMBL" id="PHH61906.1"/>
    </source>
</evidence>